<gene>
    <name evidence="2" type="ORF">EAS62_29155</name>
</gene>
<organism evidence="2 3">
    <name type="scientific">Bradyrhizobium zhanjiangense</name>
    <dbReference type="NCBI Taxonomy" id="1325107"/>
    <lineage>
        <taxon>Bacteria</taxon>
        <taxon>Pseudomonadati</taxon>
        <taxon>Pseudomonadota</taxon>
        <taxon>Alphaproteobacteria</taxon>
        <taxon>Hyphomicrobiales</taxon>
        <taxon>Nitrobacteraceae</taxon>
        <taxon>Bradyrhizobium</taxon>
    </lineage>
</organism>
<evidence type="ECO:0000256" key="1">
    <source>
        <dbReference type="SAM" id="MobiDB-lite"/>
    </source>
</evidence>
<comment type="caution">
    <text evidence="2">The sequence shown here is derived from an EMBL/GenBank/DDBJ whole genome shotgun (WGS) entry which is preliminary data.</text>
</comment>
<keyword evidence="3" id="KW-1185">Reference proteome</keyword>
<evidence type="ECO:0000313" key="3">
    <source>
        <dbReference type="Proteomes" id="UP000289946"/>
    </source>
</evidence>
<feature type="region of interest" description="Disordered" evidence="1">
    <location>
        <begin position="61"/>
        <end position="92"/>
    </location>
</feature>
<dbReference type="Proteomes" id="UP000289946">
    <property type="component" value="Unassembled WGS sequence"/>
</dbReference>
<protein>
    <submittedName>
        <fullName evidence="2">Uncharacterized protein</fullName>
    </submittedName>
</protein>
<feature type="compositionally biased region" description="Polar residues" evidence="1">
    <location>
        <begin position="64"/>
        <end position="78"/>
    </location>
</feature>
<dbReference type="EMBL" id="RDRA01000018">
    <property type="protein sequence ID" value="RXG90047.1"/>
    <property type="molecule type" value="Genomic_DNA"/>
</dbReference>
<accession>A0ABY0DDL7</accession>
<reference evidence="2 3" key="1">
    <citation type="submission" date="2018-10" db="EMBL/GenBank/DDBJ databases">
        <title>Bradyrhizobium sp. nov., isolated from effective nodules of peanut in China.</title>
        <authorList>
            <person name="Li Y."/>
        </authorList>
    </citation>
    <scope>NUCLEOTIDE SEQUENCE [LARGE SCALE GENOMIC DNA]</scope>
    <source>
        <strain evidence="2 3">CCBAU 51781</strain>
    </source>
</reference>
<proteinExistence type="predicted"/>
<name>A0ABY0DDL7_9BRAD</name>
<evidence type="ECO:0000313" key="2">
    <source>
        <dbReference type="EMBL" id="RXG90047.1"/>
    </source>
</evidence>
<sequence>MRTSTSFALLGSALNLRGRLAWAHDFSAGQSIPAAFQSLPGQGVIVGVRLWRRTRRSRTLQSSCATSTAGPPRRTSTAKCRASCDPIPAKPC</sequence>